<keyword evidence="3" id="KW-1185">Reference proteome</keyword>
<comment type="caution">
    <text evidence="2">The sequence shown here is derived from an EMBL/GenBank/DDBJ whole genome shotgun (WGS) entry which is preliminary data.</text>
</comment>
<gene>
    <name evidence="2" type="ORF">GRF29_1g1991855</name>
</gene>
<reference evidence="2 3" key="1">
    <citation type="submission" date="2021-02" db="EMBL/GenBank/DDBJ databases">
        <title>Genome assembly of Pseudopithomyces chartarum.</title>
        <authorList>
            <person name="Jauregui R."/>
            <person name="Singh J."/>
            <person name="Voisey C."/>
        </authorList>
    </citation>
    <scope>NUCLEOTIDE SEQUENCE [LARGE SCALE GENOMIC DNA]</scope>
    <source>
        <strain evidence="2 3">AGR01</strain>
    </source>
</reference>
<proteinExistence type="predicted"/>
<sequence length="347" mass="37776">MPRPRLAHRRVASHRIAAASSFDATRPKLPSDLAPRFFAHLRPFVPGALRPPPARPLVIRPSLPQNPPVSRPFEPLLQLAHPLVHAYASHSFNFAPPSTLAPAATCPATPMALTPAAAHHIYIPLARLACRGPRWGKNARASRRPNRDKARDQIHPGALSSKQYHRSWPPPPFGDADAWPKSFTPQAPFAEITWRVMLSPLAIVTVCDCDVSMLELPRAQGLAVSMPRPAAPSQQTWSEQSLIAALTGPRRRSAHASYATSSKPAYFASWRACVRDFLSPASMSEAASWRRRPTLARKRSLGNSLPMAAHSSVVKQSPFAARGDSDLPSHPGRPVPNSITHAWAAAA</sequence>
<evidence type="ECO:0000256" key="1">
    <source>
        <dbReference type="SAM" id="MobiDB-lite"/>
    </source>
</evidence>
<evidence type="ECO:0000313" key="2">
    <source>
        <dbReference type="EMBL" id="KAK3217113.1"/>
    </source>
</evidence>
<organism evidence="2 3">
    <name type="scientific">Pseudopithomyces chartarum</name>
    <dbReference type="NCBI Taxonomy" id="1892770"/>
    <lineage>
        <taxon>Eukaryota</taxon>
        <taxon>Fungi</taxon>
        <taxon>Dikarya</taxon>
        <taxon>Ascomycota</taxon>
        <taxon>Pezizomycotina</taxon>
        <taxon>Dothideomycetes</taxon>
        <taxon>Pleosporomycetidae</taxon>
        <taxon>Pleosporales</taxon>
        <taxon>Massarineae</taxon>
        <taxon>Didymosphaeriaceae</taxon>
        <taxon>Pseudopithomyces</taxon>
    </lineage>
</organism>
<evidence type="ECO:0000313" key="3">
    <source>
        <dbReference type="Proteomes" id="UP001280581"/>
    </source>
</evidence>
<feature type="region of interest" description="Disordered" evidence="1">
    <location>
        <begin position="320"/>
        <end position="347"/>
    </location>
</feature>
<dbReference type="Proteomes" id="UP001280581">
    <property type="component" value="Unassembled WGS sequence"/>
</dbReference>
<dbReference type="EMBL" id="WVTA01000001">
    <property type="protein sequence ID" value="KAK3217113.1"/>
    <property type="molecule type" value="Genomic_DNA"/>
</dbReference>
<feature type="compositionally biased region" description="Basic and acidic residues" evidence="1">
    <location>
        <begin position="145"/>
        <end position="154"/>
    </location>
</feature>
<accession>A0AAN6M793</accession>
<name>A0AAN6M793_9PLEO</name>
<feature type="region of interest" description="Disordered" evidence="1">
    <location>
        <begin position="136"/>
        <end position="179"/>
    </location>
</feature>
<protein>
    <submittedName>
        <fullName evidence="2">Uncharacterized protein</fullName>
    </submittedName>
</protein>
<dbReference type="AlphaFoldDB" id="A0AAN6M793"/>